<organism evidence="1 2">
    <name type="scientific">Plakobranchus ocellatus</name>
    <dbReference type="NCBI Taxonomy" id="259542"/>
    <lineage>
        <taxon>Eukaryota</taxon>
        <taxon>Metazoa</taxon>
        <taxon>Spiralia</taxon>
        <taxon>Lophotrochozoa</taxon>
        <taxon>Mollusca</taxon>
        <taxon>Gastropoda</taxon>
        <taxon>Heterobranchia</taxon>
        <taxon>Euthyneura</taxon>
        <taxon>Panpulmonata</taxon>
        <taxon>Sacoglossa</taxon>
        <taxon>Placobranchoidea</taxon>
        <taxon>Plakobranchidae</taxon>
        <taxon>Plakobranchus</taxon>
    </lineage>
</organism>
<comment type="caution">
    <text evidence="1">The sequence shown here is derived from an EMBL/GenBank/DDBJ whole genome shotgun (WGS) entry which is preliminary data.</text>
</comment>
<dbReference type="SUPFAM" id="SSF52402">
    <property type="entry name" value="Adenine nucleotide alpha hydrolases-like"/>
    <property type="match status" value="1"/>
</dbReference>
<sequence length="207" mass="23414">MDLSGNTRRVAVCVDHKRQSWDTLIWYINHVYEPNDDITIVYCPDIQLYHLTFSSMIYDYQNHVNASGDLKHQVLGTVRSLEQILINNKVTGRVQVLTGFFPTRAILKYIKTRSPHLVIVPGFDQNILEDVTNSSCCLTSFLRSKIGPEKWAGYLSRKSPVPVLASSCRHLWDSRQEVSTSFSDSSRVSHVKIEQTVTGGKRASANA</sequence>
<evidence type="ECO:0008006" key="3">
    <source>
        <dbReference type="Google" id="ProtNLM"/>
    </source>
</evidence>
<evidence type="ECO:0000313" key="1">
    <source>
        <dbReference type="EMBL" id="GFN88205.1"/>
    </source>
</evidence>
<keyword evidence="2" id="KW-1185">Reference proteome</keyword>
<dbReference type="EMBL" id="BLXT01001848">
    <property type="protein sequence ID" value="GFN88205.1"/>
    <property type="molecule type" value="Genomic_DNA"/>
</dbReference>
<dbReference type="AlphaFoldDB" id="A0AAV3YLR6"/>
<reference evidence="1 2" key="1">
    <citation type="journal article" date="2021" name="Elife">
        <title>Chloroplast acquisition without the gene transfer in kleptoplastic sea slugs, Plakobranchus ocellatus.</title>
        <authorList>
            <person name="Maeda T."/>
            <person name="Takahashi S."/>
            <person name="Yoshida T."/>
            <person name="Shimamura S."/>
            <person name="Takaki Y."/>
            <person name="Nagai Y."/>
            <person name="Toyoda A."/>
            <person name="Suzuki Y."/>
            <person name="Arimoto A."/>
            <person name="Ishii H."/>
            <person name="Satoh N."/>
            <person name="Nishiyama T."/>
            <person name="Hasebe M."/>
            <person name="Maruyama T."/>
            <person name="Minagawa J."/>
            <person name="Obokata J."/>
            <person name="Shigenobu S."/>
        </authorList>
    </citation>
    <scope>NUCLEOTIDE SEQUENCE [LARGE SCALE GENOMIC DNA]</scope>
</reference>
<gene>
    <name evidence="1" type="ORF">PoB_001471100</name>
</gene>
<accession>A0AAV3YLR6</accession>
<name>A0AAV3YLR6_9GAST</name>
<evidence type="ECO:0000313" key="2">
    <source>
        <dbReference type="Proteomes" id="UP000735302"/>
    </source>
</evidence>
<dbReference type="Gene3D" id="3.40.50.620">
    <property type="entry name" value="HUPs"/>
    <property type="match status" value="1"/>
</dbReference>
<protein>
    <recommendedName>
        <fullName evidence="3">UspA domain-containing protein</fullName>
    </recommendedName>
</protein>
<proteinExistence type="predicted"/>
<dbReference type="Proteomes" id="UP000735302">
    <property type="component" value="Unassembled WGS sequence"/>
</dbReference>
<dbReference type="InterPro" id="IPR014729">
    <property type="entry name" value="Rossmann-like_a/b/a_fold"/>
</dbReference>